<dbReference type="RefSeq" id="XP_015702935.1">
    <property type="nucleotide sequence ID" value="XM_015847447.1"/>
</dbReference>
<organism evidence="1 2">
    <name type="scientific">Paracoccidioides lutzii (strain ATCC MYA-826 / Pb01)</name>
    <name type="common">Paracoccidioides brasiliensis</name>
    <dbReference type="NCBI Taxonomy" id="502779"/>
    <lineage>
        <taxon>Eukaryota</taxon>
        <taxon>Fungi</taxon>
        <taxon>Dikarya</taxon>
        <taxon>Ascomycota</taxon>
        <taxon>Pezizomycotina</taxon>
        <taxon>Eurotiomycetes</taxon>
        <taxon>Eurotiomycetidae</taxon>
        <taxon>Onygenales</taxon>
        <taxon>Ajellomycetaceae</taxon>
        <taxon>Paracoccidioides</taxon>
    </lineage>
</organism>
<dbReference type="HOGENOM" id="CLU_2292501_0_0_1"/>
<dbReference type="KEGG" id="pbl:PAAG_11875"/>
<dbReference type="Proteomes" id="UP000002059">
    <property type="component" value="Partially assembled WGS sequence"/>
</dbReference>
<evidence type="ECO:0000313" key="2">
    <source>
        <dbReference type="Proteomes" id="UP000002059"/>
    </source>
</evidence>
<reference evidence="1 2" key="1">
    <citation type="journal article" date="2011" name="PLoS Genet.">
        <title>Comparative genomic analysis of human fungal pathogens causing paracoccidioidomycosis.</title>
        <authorList>
            <person name="Desjardins C.A."/>
            <person name="Champion M.D."/>
            <person name="Holder J.W."/>
            <person name="Muszewska A."/>
            <person name="Goldberg J."/>
            <person name="Bailao A.M."/>
            <person name="Brigido M.M."/>
            <person name="Ferreira M.E."/>
            <person name="Garcia A.M."/>
            <person name="Grynberg M."/>
            <person name="Gujja S."/>
            <person name="Heiman D.I."/>
            <person name="Henn M.R."/>
            <person name="Kodira C.D."/>
            <person name="Leon-Narvaez H."/>
            <person name="Longo L.V."/>
            <person name="Ma L.J."/>
            <person name="Malavazi I."/>
            <person name="Matsuo A.L."/>
            <person name="Morais F.V."/>
            <person name="Pereira M."/>
            <person name="Rodriguez-Brito S."/>
            <person name="Sakthikumar S."/>
            <person name="Salem-Izacc S.M."/>
            <person name="Sykes S.M."/>
            <person name="Teixeira M.M."/>
            <person name="Vallejo M.C."/>
            <person name="Walter M.E."/>
            <person name="Yandava C."/>
            <person name="Young S."/>
            <person name="Zeng Q."/>
            <person name="Zucker J."/>
            <person name="Felipe M.S."/>
            <person name="Goldman G.H."/>
            <person name="Haas B.J."/>
            <person name="McEwen J.G."/>
            <person name="Nino-Vega G."/>
            <person name="Puccia R."/>
            <person name="San-Blas G."/>
            <person name="Soares C.M."/>
            <person name="Birren B.W."/>
            <person name="Cuomo C.A."/>
        </authorList>
    </citation>
    <scope>NUCLEOTIDE SEQUENCE [LARGE SCALE GENOMIC DNA]</scope>
    <source>
        <strain evidence="2">ATCC MYA-826 / Pb01</strain>
    </source>
</reference>
<dbReference type="VEuPathDB" id="FungiDB:PAAG_11875"/>
<gene>
    <name evidence="1" type="ORF">PAAG_11875</name>
</gene>
<dbReference type="EMBL" id="KN294002">
    <property type="protein sequence ID" value="KGQ01411.1"/>
    <property type="molecule type" value="Genomic_DNA"/>
</dbReference>
<evidence type="ECO:0000313" key="1">
    <source>
        <dbReference type="EMBL" id="KGQ01411.1"/>
    </source>
</evidence>
<keyword evidence="2" id="KW-1185">Reference proteome</keyword>
<dbReference type="OrthoDB" id="2423195at2759"/>
<sequence>MGKMFYNVGMLATSEGLGKSFVEEAYRFSHGDFAIEAANELVDSLDKPKLAGCLSNRFVKKLLSPMLPKTLLSLLQQKLEAVGIAVRPEADQKKVLTHISR</sequence>
<dbReference type="GeneID" id="26970722"/>
<name>A0A0A2V0R8_PARBA</name>
<accession>A0A0A2V0R8</accession>
<dbReference type="AlphaFoldDB" id="A0A0A2V0R8"/>
<proteinExistence type="predicted"/>
<protein>
    <submittedName>
        <fullName evidence="1">Uncharacterized protein</fullName>
    </submittedName>
</protein>